<feature type="signal peptide" evidence="2">
    <location>
        <begin position="1"/>
        <end position="18"/>
    </location>
</feature>
<evidence type="ECO:0000256" key="1">
    <source>
        <dbReference type="ARBA" id="ARBA00022729"/>
    </source>
</evidence>
<dbReference type="AlphaFoldDB" id="A0A6S6TQU6"/>
<evidence type="ECO:0000313" key="3">
    <source>
        <dbReference type="EMBL" id="CAA6819010.1"/>
    </source>
</evidence>
<dbReference type="NCBIfam" id="NF000663">
    <property type="entry name" value="PRK00031.2-1"/>
    <property type="match status" value="1"/>
</dbReference>
<protein>
    <submittedName>
        <fullName evidence="3">Outer-membrane lipoprotein carrier protein</fullName>
    </submittedName>
</protein>
<accession>A0A6S6TQU6</accession>
<reference evidence="3" key="1">
    <citation type="submission" date="2020-01" db="EMBL/GenBank/DDBJ databases">
        <authorList>
            <person name="Meier V. D."/>
            <person name="Meier V D."/>
        </authorList>
    </citation>
    <scope>NUCLEOTIDE SEQUENCE</scope>
    <source>
        <strain evidence="3">HLG_WM_MAG_03</strain>
    </source>
</reference>
<gene>
    <name evidence="3" type="ORF">HELGO_WM51052</name>
</gene>
<sequence length="188" mass="21553">MKLFISLLALGTTLYANITLPNNFQTNFHQSITNDQGKVIKYEGTVLFKNLQQSFTNNLGEEVSSNRSLFKWSYTAPTQKEVCTDSTQLIVVDHDLEQVSNYLIDDGINLEEILKIAEKISLKDYKATYKDIEYLITLDDKQQLGQINYVDSLDNAVKIIFKNMNYNSNITDRSLECKIPDMYDIIKG</sequence>
<dbReference type="Pfam" id="PF03548">
    <property type="entry name" value="LolA"/>
    <property type="match status" value="1"/>
</dbReference>
<dbReference type="CDD" id="cd16325">
    <property type="entry name" value="LolA"/>
    <property type="match status" value="1"/>
</dbReference>
<dbReference type="EMBL" id="CACVAR010000297">
    <property type="protein sequence ID" value="CAA6819010.1"/>
    <property type="molecule type" value="Genomic_DNA"/>
</dbReference>
<evidence type="ECO:0000256" key="2">
    <source>
        <dbReference type="SAM" id="SignalP"/>
    </source>
</evidence>
<keyword evidence="1 2" id="KW-0732">Signal</keyword>
<dbReference type="SUPFAM" id="SSF89392">
    <property type="entry name" value="Prokaryotic lipoproteins and lipoprotein localization factors"/>
    <property type="match status" value="1"/>
</dbReference>
<organism evidence="3">
    <name type="scientific">uncultured Sulfurovum sp</name>
    <dbReference type="NCBI Taxonomy" id="269237"/>
    <lineage>
        <taxon>Bacteria</taxon>
        <taxon>Pseudomonadati</taxon>
        <taxon>Campylobacterota</taxon>
        <taxon>Epsilonproteobacteria</taxon>
        <taxon>Campylobacterales</taxon>
        <taxon>Sulfurovaceae</taxon>
        <taxon>Sulfurovum</taxon>
        <taxon>environmental samples</taxon>
    </lineage>
</organism>
<feature type="chain" id="PRO_5028214629" evidence="2">
    <location>
        <begin position="19"/>
        <end position="188"/>
    </location>
</feature>
<dbReference type="InterPro" id="IPR004564">
    <property type="entry name" value="OM_lipoprot_carrier_LolA-like"/>
</dbReference>
<dbReference type="Gene3D" id="2.50.20.10">
    <property type="entry name" value="Lipoprotein localisation LolA/LolB/LppX"/>
    <property type="match status" value="1"/>
</dbReference>
<proteinExistence type="predicted"/>
<keyword evidence="3" id="KW-0449">Lipoprotein</keyword>
<dbReference type="InterPro" id="IPR029046">
    <property type="entry name" value="LolA/LolB/LppX"/>
</dbReference>
<name>A0A6S6TQU6_9BACT</name>